<name>A0A9X4RVU8_9FLAO</name>
<evidence type="ECO:0008006" key="3">
    <source>
        <dbReference type="Google" id="ProtNLM"/>
    </source>
</evidence>
<dbReference type="PROSITE" id="PS51257">
    <property type="entry name" value="PROKAR_LIPOPROTEIN"/>
    <property type="match status" value="1"/>
</dbReference>
<gene>
    <name evidence="1" type="ORF">NMK71_07135</name>
</gene>
<dbReference type="Proteomes" id="UP001152599">
    <property type="component" value="Unassembled WGS sequence"/>
</dbReference>
<comment type="caution">
    <text evidence="1">The sequence shown here is derived from an EMBL/GenBank/DDBJ whole genome shotgun (WGS) entry which is preliminary data.</text>
</comment>
<dbReference type="RefSeq" id="WP_304420664.1">
    <property type="nucleotide sequence ID" value="NZ_JANCMU010000003.1"/>
</dbReference>
<dbReference type="EMBL" id="JANCMU010000003">
    <property type="protein sequence ID" value="MDG4946185.1"/>
    <property type="molecule type" value="Genomic_DNA"/>
</dbReference>
<protein>
    <recommendedName>
        <fullName evidence="3">DUF1795 domain-containing protein</fullName>
    </recommendedName>
</protein>
<sequence>MQLKFILVCLVFIQLIISCKTDDQITIETEDYSLSYPSNLELVEVDGVEFLLFTELKSGNDDFIENLNLMVQDVTTLNLSLQDYVELSEGQIASVGGELMVSELVEKDDGTQYQRVIYTSRADNKDLKYLQHYYLVNHKAYVLTFTAAESEFASYAHDMELIMDTFEVH</sequence>
<reference evidence="1" key="1">
    <citation type="submission" date="2022-07" db="EMBL/GenBank/DDBJ databases">
        <title>Description and genome-wide analysis of Profundicola chukchiensis gen. nov., sp. nov., marine bacteria isolated from bottom sediments of the Chukchi Sea.</title>
        <authorList>
            <person name="Romanenko L."/>
            <person name="Otstavnykh N."/>
            <person name="Kurilenko V."/>
            <person name="Eremeev V."/>
            <person name="Velansky P."/>
            <person name="Mikhailov V."/>
            <person name="Isaeva M."/>
        </authorList>
    </citation>
    <scope>NUCLEOTIDE SEQUENCE</scope>
    <source>
        <strain evidence="1">KMM 9713</strain>
    </source>
</reference>
<organism evidence="1 2">
    <name type="scientific">Profundicola chukchiensis</name>
    <dbReference type="NCBI Taxonomy" id="2961959"/>
    <lineage>
        <taxon>Bacteria</taxon>
        <taxon>Pseudomonadati</taxon>
        <taxon>Bacteroidota</taxon>
        <taxon>Flavobacteriia</taxon>
        <taxon>Flavobacteriales</taxon>
        <taxon>Weeksellaceae</taxon>
        <taxon>Profundicola</taxon>
    </lineage>
</organism>
<accession>A0A9X4RVU8</accession>
<dbReference type="Gene3D" id="3.40.1000.10">
    <property type="entry name" value="Mog1/PsbP, alpha/beta/alpha sandwich"/>
    <property type="match status" value="1"/>
</dbReference>
<dbReference type="AlphaFoldDB" id="A0A9X4RVU8"/>
<proteinExistence type="predicted"/>
<keyword evidence="2" id="KW-1185">Reference proteome</keyword>
<evidence type="ECO:0000313" key="1">
    <source>
        <dbReference type="EMBL" id="MDG4946185.1"/>
    </source>
</evidence>
<evidence type="ECO:0000313" key="2">
    <source>
        <dbReference type="Proteomes" id="UP001152599"/>
    </source>
</evidence>